<dbReference type="RefSeq" id="WP_379021208.1">
    <property type="nucleotide sequence ID" value="NZ_JBHRTA010000022.1"/>
</dbReference>
<dbReference type="Pfam" id="PF12864">
    <property type="entry name" value="DUF3822"/>
    <property type="match status" value="1"/>
</dbReference>
<protein>
    <submittedName>
        <fullName evidence="1">DUF3822 family protein</fullName>
    </submittedName>
</protein>
<dbReference type="Gene3D" id="3.30.420.260">
    <property type="match status" value="1"/>
</dbReference>
<keyword evidence="2" id="KW-1185">Reference proteome</keyword>
<dbReference type="EMBL" id="JBHRTA010000022">
    <property type="protein sequence ID" value="MFC3197483.1"/>
    <property type="molecule type" value="Genomic_DNA"/>
</dbReference>
<name>A0ABV7JMF0_9SPHI</name>
<evidence type="ECO:0000313" key="2">
    <source>
        <dbReference type="Proteomes" id="UP001595526"/>
    </source>
</evidence>
<accession>A0ABV7JMF0</accession>
<dbReference type="InterPro" id="IPR024213">
    <property type="entry name" value="DUF3822"/>
</dbReference>
<sequence>MMITYTSADFDMQRTAGYTLLATVAQDECALAIVDQARRLKALQTYDSALVPQAVENLLGRSFQHVKVSVFDSRYMFVPTEVFDDTYQQVYRRYLPDEGLVNFEVSTIASLGVNMLYQANRLDLAPFTARFPLLQAYPFIQVLLCSTAAFGTGADNPVVVLDITSSRMAICLFDQGKFIYGNDFETYSTADFTYYLLSVLEHVDWVNKKPHIYLSGDIALGDERHGLLSEYGWTTAFLDSGSLTGVAVPEELMQLKHRFLTLFGLVVCG</sequence>
<organism evidence="1 2">
    <name type="scientific">Parapedobacter deserti</name>
    <dbReference type="NCBI Taxonomy" id="1912957"/>
    <lineage>
        <taxon>Bacteria</taxon>
        <taxon>Pseudomonadati</taxon>
        <taxon>Bacteroidota</taxon>
        <taxon>Sphingobacteriia</taxon>
        <taxon>Sphingobacteriales</taxon>
        <taxon>Sphingobacteriaceae</taxon>
        <taxon>Parapedobacter</taxon>
    </lineage>
</organism>
<dbReference type="Proteomes" id="UP001595526">
    <property type="component" value="Unassembled WGS sequence"/>
</dbReference>
<comment type="caution">
    <text evidence="1">The sequence shown here is derived from an EMBL/GenBank/DDBJ whole genome shotgun (WGS) entry which is preliminary data.</text>
</comment>
<dbReference type="CDD" id="cd24013">
    <property type="entry name" value="ASKHA_ATPase_BT3980-like"/>
    <property type="match status" value="1"/>
</dbReference>
<proteinExistence type="predicted"/>
<evidence type="ECO:0000313" key="1">
    <source>
        <dbReference type="EMBL" id="MFC3197483.1"/>
    </source>
</evidence>
<gene>
    <name evidence="1" type="ORF">ACFOET_07645</name>
</gene>
<dbReference type="Gene3D" id="3.30.420.250">
    <property type="match status" value="1"/>
</dbReference>
<reference evidence="2" key="1">
    <citation type="journal article" date="2019" name="Int. J. Syst. Evol. Microbiol.">
        <title>The Global Catalogue of Microorganisms (GCM) 10K type strain sequencing project: providing services to taxonomists for standard genome sequencing and annotation.</title>
        <authorList>
            <consortium name="The Broad Institute Genomics Platform"/>
            <consortium name="The Broad Institute Genome Sequencing Center for Infectious Disease"/>
            <person name="Wu L."/>
            <person name="Ma J."/>
        </authorList>
    </citation>
    <scope>NUCLEOTIDE SEQUENCE [LARGE SCALE GENOMIC DNA]</scope>
    <source>
        <strain evidence="2">KCTC 52416</strain>
    </source>
</reference>